<sequence>MLPRARLVFLLEQCALATSTGRMQMGGTSRPPSRLVMIPFVARYVYFPPRILHARRNSHVMAPPEVLMPYFRDAAFG</sequence>
<evidence type="ECO:0008006" key="4">
    <source>
        <dbReference type="Google" id="ProtNLM"/>
    </source>
</evidence>
<feature type="signal peptide" evidence="1">
    <location>
        <begin position="1"/>
        <end position="17"/>
    </location>
</feature>
<name>A0ABU6YBR3_9FABA</name>
<evidence type="ECO:0000313" key="3">
    <source>
        <dbReference type="Proteomes" id="UP001341840"/>
    </source>
</evidence>
<reference evidence="2 3" key="1">
    <citation type="journal article" date="2023" name="Plants (Basel)">
        <title>Bridging the Gap: Combining Genomics and Transcriptomics Approaches to Understand Stylosanthes scabra, an Orphan Legume from the Brazilian Caatinga.</title>
        <authorList>
            <person name="Ferreira-Neto J.R.C."/>
            <person name="da Silva M.D."/>
            <person name="Binneck E."/>
            <person name="de Melo N.F."/>
            <person name="da Silva R.H."/>
            <person name="de Melo A.L.T.M."/>
            <person name="Pandolfi V."/>
            <person name="Bustamante F.O."/>
            <person name="Brasileiro-Vidal A.C."/>
            <person name="Benko-Iseppon A.M."/>
        </authorList>
    </citation>
    <scope>NUCLEOTIDE SEQUENCE [LARGE SCALE GENOMIC DNA]</scope>
    <source>
        <tissue evidence="2">Leaves</tissue>
    </source>
</reference>
<gene>
    <name evidence="2" type="ORF">PIB30_039594</name>
</gene>
<keyword evidence="3" id="KW-1185">Reference proteome</keyword>
<accession>A0ABU6YBR3</accession>
<proteinExistence type="predicted"/>
<organism evidence="2 3">
    <name type="scientific">Stylosanthes scabra</name>
    <dbReference type="NCBI Taxonomy" id="79078"/>
    <lineage>
        <taxon>Eukaryota</taxon>
        <taxon>Viridiplantae</taxon>
        <taxon>Streptophyta</taxon>
        <taxon>Embryophyta</taxon>
        <taxon>Tracheophyta</taxon>
        <taxon>Spermatophyta</taxon>
        <taxon>Magnoliopsida</taxon>
        <taxon>eudicotyledons</taxon>
        <taxon>Gunneridae</taxon>
        <taxon>Pentapetalae</taxon>
        <taxon>rosids</taxon>
        <taxon>fabids</taxon>
        <taxon>Fabales</taxon>
        <taxon>Fabaceae</taxon>
        <taxon>Papilionoideae</taxon>
        <taxon>50 kb inversion clade</taxon>
        <taxon>dalbergioids sensu lato</taxon>
        <taxon>Dalbergieae</taxon>
        <taxon>Pterocarpus clade</taxon>
        <taxon>Stylosanthes</taxon>
    </lineage>
</organism>
<dbReference type="EMBL" id="JASCZI010241865">
    <property type="protein sequence ID" value="MED6207865.1"/>
    <property type="molecule type" value="Genomic_DNA"/>
</dbReference>
<comment type="caution">
    <text evidence="2">The sequence shown here is derived from an EMBL/GenBank/DDBJ whole genome shotgun (WGS) entry which is preliminary data.</text>
</comment>
<feature type="chain" id="PRO_5047377257" description="Secreted protein" evidence="1">
    <location>
        <begin position="18"/>
        <end position="77"/>
    </location>
</feature>
<dbReference type="Proteomes" id="UP001341840">
    <property type="component" value="Unassembled WGS sequence"/>
</dbReference>
<keyword evidence="1" id="KW-0732">Signal</keyword>
<evidence type="ECO:0000256" key="1">
    <source>
        <dbReference type="SAM" id="SignalP"/>
    </source>
</evidence>
<protein>
    <recommendedName>
        <fullName evidence="4">Secreted protein</fullName>
    </recommendedName>
</protein>
<evidence type="ECO:0000313" key="2">
    <source>
        <dbReference type="EMBL" id="MED6207865.1"/>
    </source>
</evidence>